<dbReference type="Proteomes" id="UP000188532">
    <property type="component" value="Unassembled WGS sequence"/>
</dbReference>
<dbReference type="EMBL" id="MVBM01000011">
    <property type="protein sequence ID" value="OOK65059.1"/>
    <property type="molecule type" value="Genomic_DNA"/>
</dbReference>
<evidence type="ECO:0000313" key="3">
    <source>
        <dbReference type="Proteomes" id="UP000188532"/>
    </source>
</evidence>
<sequence length="44" mass="4766">MLDEHTGESLQRSITAERVIEEPRRCFAAAGGLSPCCAWTTGQS</sequence>
<evidence type="ECO:0000313" key="1">
    <source>
        <dbReference type="EMBL" id="OOK65059.1"/>
    </source>
</evidence>
<proteinExistence type="predicted"/>
<reference evidence="3 4" key="1">
    <citation type="submission" date="2017-02" db="EMBL/GenBank/DDBJ databases">
        <title>Complete genome sequences of Mycobacterium kansasii strains isolated from rhesus macaques.</title>
        <authorList>
            <person name="Panda A."/>
            <person name="Nagaraj S."/>
            <person name="Zhao X."/>
            <person name="Tettelin H."/>
            <person name="Detolla L.J."/>
        </authorList>
    </citation>
    <scope>NUCLEOTIDE SEQUENCE [LARGE SCALE GENOMIC DNA]</scope>
    <source>
        <strain evidence="2 3">11-3469</strain>
        <strain evidence="1 4">11-3813</strain>
    </source>
</reference>
<comment type="caution">
    <text evidence="2">The sequence shown here is derived from an EMBL/GenBank/DDBJ whole genome shotgun (WGS) entry which is preliminary data.</text>
</comment>
<name>A0A1V3WGX3_MYCKA</name>
<evidence type="ECO:0000313" key="2">
    <source>
        <dbReference type="EMBL" id="OOK66227.1"/>
    </source>
</evidence>
<evidence type="ECO:0000313" key="4">
    <source>
        <dbReference type="Proteomes" id="UP000189229"/>
    </source>
</evidence>
<dbReference type="EMBL" id="MVBN01000010">
    <property type="protein sequence ID" value="OOK66227.1"/>
    <property type="molecule type" value="Genomic_DNA"/>
</dbReference>
<organism evidence="2 3">
    <name type="scientific">Mycobacterium kansasii</name>
    <dbReference type="NCBI Taxonomy" id="1768"/>
    <lineage>
        <taxon>Bacteria</taxon>
        <taxon>Bacillati</taxon>
        <taxon>Actinomycetota</taxon>
        <taxon>Actinomycetes</taxon>
        <taxon>Mycobacteriales</taxon>
        <taxon>Mycobacteriaceae</taxon>
        <taxon>Mycobacterium</taxon>
    </lineage>
</organism>
<accession>A0A1V3WGX3</accession>
<dbReference type="Proteomes" id="UP000189229">
    <property type="component" value="Unassembled WGS sequence"/>
</dbReference>
<protein>
    <submittedName>
        <fullName evidence="2">Uncharacterized protein</fullName>
    </submittedName>
</protein>
<dbReference type="AlphaFoldDB" id="A0A1V3WGX3"/>
<gene>
    <name evidence="2" type="ORF">BZL29_7503</name>
    <name evidence="1" type="ORF">BZL30_8813</name>
</gene>